<keyword evidence="1" id="KW-0560">Oxidoreductase</keyword>
<dbReference type="InterPro" id="IPR052019">
    <property type="entry name" value="F420H2_bilvrd_red/Heme_oxyg"/>
</dbReference>
<sequence>MEPEPESRLDPRYSDEGATAASWSDAVARLEQAELFWLTTVRPDGRPHVTPLLAVWQDDALYFCTGPAERKAKNLAANRNVVLTTGRNTLHEGIDLVVEGEAVRETDEPRLRRLAEAYETKYGSDWHFDVRDGAFHGEGGEGHRAVVFRVAPSTAFGFGKGVYSQTRWLFG</sequence>
<dbReference type="EMBL" id="BAAAUD010000013">
    <property type="protein sequence ID" value="GAA2928477.1"/>
    <property type="molecule type" value="Genomic_DNA"/>
</dbReference>
<dbReference type="PANTHER" id="PTHR35176:SF4">
    <property type="entry name" value="PYRIDOXAMINE 5'-PHOSPHATE OXIDASE-RELATED FMN-BINDING"/>
    <property type="match status" value="1"/>
</dbReference>
<dbReference type="RefSeq" id="WP_344491567.1">
    <property type="nucleotide sequence ID" value="NZ_BAAAUD010000013.1"/>
</dbReference>
<dbReference type="InterPro" id="IPR012349">
    <property type="entry name" value="Split_barrel_FMN-bd"/>
</dbReference>
<feature type="domain" description="Pyridoxamine 5'-phosphate oxidase N-terminal" evidence="2">
    <location>
        <begin position="27"/>
        <end position="135"/>
    </location>
</feature>
<evidence type="ECO:0000313" key="3">
    <source>
        <dbReference type="EMBL" id="GAA2928477.1"/>
    </source>
</evidence>
<accession>A0ABN3WUK1</accession>
<keyword evidence="4" id="KW-1185">Reference proteome</keyword>
<dbReference type="SUPFAM" id="SSF50475">
    <property type="entry name" value="FMN-binding split barrel"/>
    <property type="match status" value="1"/>
</dbReference>
<dbReference type="PANTHER" id="PTHR35176">
    <property type="entry name" value="HEME OXYGENASE HI_0854-RELATED"/>
    <property type="match status" value="1"/>
</dbReference>
<reference evidence="3 4" key="1">
    <citation type="journal article" date="2019" name="Int. J. Syst. Evol. Microbiol.">
        <title>The Global Catalogue of Microorganisms (GCM) 10K type strain sequencing project: providing services to taxonomists for standard genome sequencing and annotation.</title>
        <authorList>
            <consortium name="The Broad Institute Genomics Platform"/>
            <consortium name="The Broad Institute Genome Sequencing Center for Infectious Disease"/>
            <person name="Wu L."/>
            <person name="Ma J."/>
        </authorList>
    </citation>
    <scope>NUCLEOTIDE SEQUENCE [LARGE SCALE GENOMIC DNA]</scope>
    <source>
        <strain evidence="3 4">JCM 9088</strain>
    </source>
</reference>
<organism evidence="3 4">
    <name type="scientific">Streptomyces enissocaesilis</name>
    <dbReference type="NCBI Taxonomy" id="332589"/>
    <lineage>
        <taxon>Bacteria</taxon>
        <taxon>Bacillati</taxon>
        <taxon>Actinomycetota</taxon>
        <taxon>Actinomycetes</taxon>
        <taxon>Kitasatosporales</taxon>
        <taxon>Streptomycetaceae</taxon>
        <taxon>Streptomyces</taxon>
        <taxon>Streptomyces rochei group</taxon>
    </lineage>
</organism>
<gene>
    <name evidence="3" type="ORF">GCM10010446_11210</name>
</gene>
<dbReference type="Proteomes" id="UP001500403">
    <property type="component" value="Unassembled WGS sequence"/>
</dbReference>
<dbReference type="Gene3D" id="2.30.110.10">
    <property type="entry name" value="Electron Transport, Fmn-binding Protein, Chain A"/>
    <property type="match status" value="1"/>
</dbReference>
<dbReference type="InterPro" id="IPR011576">
    <property type="entry name" value="Pyridox_Oxase_N"/>
</dbReference>
<proteinExistence type="predicted"/>
<evidence type="ECO:0000259" key="2">
    <source>
        <dbReference type="Pfam" id="PF01243"/>
    </source>
</evidence>
<dbReference type="Pfam" id="PF01243">
    <property type="entry name" value="PNPOx_N"/>
    <property type="match status" value="1"/>
</dbReference>
<evidence type="ECO:0000313" key="4">
    <source>
        <dbReference type="Proteomes" id="UP001500403"/>
    </source>
</evidence>
<protein>
    <submittedName>
        <fullName evidence="3">Pyridoxamine 5'-phosphate oxidase family protein</fullName>
    </submittedName>
</protein>
<evidence type="ECO:0000256" key="1">
    <source>
        <dbReference type="ARBA" id="ARBA00023002"/>
    </source>
</evidence>
<comment type="caution">
    <text evidence="3">The sequence shown here is derived from an EMBL/GenBank/DDBJ whole genome shotgun (WGS) entry which is preliminary data.</text>
</comment>
<name>A0ABN3WUK1_9ACTN</name>